<dbReference type="EMBL" id="JAUBDH010000001">
    <property type="protein sequence ID" value="MDW0108565.1"/>
    <property type="molecule type" value="Genomic_DNA"/>
</dbReference>
<sequence>MERMIPITHETNKLIALCLSSTEEKNGFPLRRALRIAEELSTEATVVFISESPLPDIPAKYRSMEARNHRTLFQVVTFLKPDLLICDTGNSVKEEVEELRRLVPSILHFDDFGEGGQAADFVIQTLYDETSLNVPDHIKTGIGTFLPDVRVADLRTKRDQQSFGDPPRLLIAFGDKDPGNLTFRAFRHVMNLQIPLAVTILLGKSYEHDASTLQMMALSRRNTTIKKQPHDFLELAAEADIVLCGGGYMPYDVATLGVPCIVLAQSTFESELQFPVDRDGFTHLGLGRKVKQSNLLNAIMEPLLHDSLRKRDIDRQLALPLGSEADTVFETVRYLLDHPKRAVPGKPLRDVVN</sequence>
<evidence type="ECO:0000313" key="1">
    <source>
        <dbReference type="EMBL" id="MDW0108565.1"/>
    </source>
</evidence>
<dbReference type="RefSeq" id="WP_317933753.1">
    <property type="nucleotide sequence ID" value="NZ_JAUBDH010000001.1"/>
</dbReference>
<gene>
    <name evidence="1" type="ORF">QT716_00730</name>
</gene>
<proteinExistence type="predicted"/>
<dbReference type="Gene3D" id="3.40.50.2000">
    <property type="entry name" value="Glycogen Phosphorylase B"/>
    <property type="match status" value="1"/>
</dbReference>
<organism evidence="1 2">
    <name type="scientific">Sporosarcina aquimarina</name>
    <dbReference type="NCBI Taxonomy" id="114975"/>
    <lineage>
        <taxon>Bacteria</taxon>
        <taxon>Bacillati</taxon>
        <taxon>Bacillota</taxon>
        <taxon>Bacilli</taxon>
        <taxon>Bacillales</taxon>
        <taxon>Caryophanaceae</taxon>
        <taxon>Sporosarcina</taxon>
    </lineage>
</organism>
<protein>
    <submittedName>
        <fullName evidence="1">Uncharacterized protein</fullName>
    </submittedName>
</protein>
<dbReference type="SUPFAM" id="SSF53756">
    <property type="entry name" value="UDP-Glycosyltransferase/glycogen phosphorylase"/>
    <property type="match status" value="1"/>
</dbReference>
<accession>A0ABU4FWQ7</accession>
<name>A0ABU4FWQ7_9BACL</name>
<keyword evidence="2" id="KW-1185">Reference proteome</keyword>
<reference evidence="1 2" key="1">
    <citation type="submission" date="2023-06" db="EMBL/GenBank/DDBJ databases">
        <title>Sporosarcina sp. nov., isolated from Korean traditional fermented seafood 'Jeotgal'.</title>
        <authorList>
            <person name="Yang A.-I."/>
            <person name="Shin N.-R."/>
        </authorList>
    </citation>
    <scope>NUCLEOTIDE SEQUENCE [LARGE SCALE GENOMIC DNA]</scope>
    <source>
        <strain evidence="1 2">KCTC3840</strain>
    </source>
</reference>
<evidence type="ECO:0000313" key="2">
    <source>
        <dbReference type="Proteomes" id="UP001280629"/>
    </source>
</evidence>
<dbReference type="Proteomes" id="UP001280629">
    <property type="component" value="Unassembled WGS sequence"/>
</dbReference>
<comment type="caution">
    <text evidence="1">The sequence shown here is derived from an EMBL/GenBank/DDBJ whole genome shotgun (WGS) entry which is preliminary data.</text>
</comment>